<dbReference type="EMBL" id="FRBD01000005">
    <property type="protein sequence ID" value="SHK54214.1"/>
    <property type="molecule type" value="Genomic_DNA"/>
</dbReference>
<dbReference type="GO" id="GO:0016757">
    <property type="term" value="F:glycosyltransferase activity"/>
    <property type="evidence" value="ECO:0007669"/>
    <property type="project" value="UniProtKB-KW"/>
</dbReference>
<dbReference type="CDD" id="cd00761">
    <property type="entry name" value="Glyco_tranf_GTA_type"/>
    <property type="match status" value="1"/>
</dbReference>
<evidence type="ECO:0000313" key="5">
    <source>
        <dbReference type="EMBL" id="SHK54214.1"/>
    </source>
</evidence>
<dbReference type="Proteomes" id="UP000184130">
    <property type="component" value="Unassembled WGS sequence"/>
</dbReference>
<protein>
    <submittedName>
        <fullName evidence="5">Glycosyl transferase family 2</fullName>
    </submittedName>
</protein>
<accession>A0A1M6TBG9</accession>
<dbReference type="Pfam" id="PF00535">
    <property type="entry name" value="Glycos_transf_2"/>
    <property type="match status" value="1"/>
</dbReference>
<sequence>MLSPILLVLKNFVILFFLRQRYYFFYGLHKFFQFYLFNIKKICIFANKYCYYMSNWYNKYLSIYGKPFSEVPLDIVEGTRDRLAALQSSNPIASIVVIGYNEETHLQACLWALSEIKCNYPVEIIGVDNDSKDRTAEIFEKSGIPYYTEYQHSCGYARRCGLQHSKGKYYFDVDSDTIYPPMYYELMLQQLMKPGIVAVSATWSYFPDANHSKLGLKMFEMCRDLFLWIQHFKRPELSVRGLVFAYNADYGRKEEYRVDIIRGEDGSMALSLKKYGKIKFVYDSRCRAITGYGTIGNQSLWRSFVDHIRIQSKGISRIFYRKDHYEDSADNLVNNV</sequence>
<feature type="domain" description="Glycosyltransferase 2-like" evidence="4">
    <location>
        <begin position="94"/>
        <end position="223"/>
    </location>
</feature>
<gene>
    <name evidence="5" type="ORF">SAMN05216463_105122</name>
</gene>
<name>A0A1M6TBG9_XYLRU</name>
<dbReference type="PANTHER" id="PTHR43630:SF1">
    <property type="entry name" value="POLY-BETA-1,6-N-ACETYL-D-GLUCOSAMINE SYNTHASE"/>
    <property type="match status" value="1"/>
</dbReference>
<proteinExistence type="inferred from homology"/>
<dbReference type="PANTHER" id="PTHR43630">
    <property type="entry name" value="POLY-BETA-1,6-N-ACETYL-D-GLUCOSAMINE SYNTHASE"/>
    <property type="match status" value="1"/>
</dbReference>
<dbReference type="AlphaFoldDB" id="A0A1M6TBG9"/>
<evidence type="ECO:0000259" key="4">
    <source>
        <dbReference type="Pfam" id="PF00535"/>
    </source>
</evidence>
<evidence type="ECO:0000256" key="3">
    <source>
        <dbReference type="ARBA" id="ARBA00022679"/>
    </source>
</evidence>
<keyword evidence="3 5" id="KW-0808">Transferase</keyword>
<reference evidence="5 6" key="1">
    <citation type="submission" date="2016-11" db="EMBL/GenBank/DDBJ databases">
        <authorList>
            <person name="Jaros S."/>
            <person name="Januszkiewicz K."/>
            <person name="Wedrychowicz H."/>
        </authorList>
    </citation>
    <scope>NUCLEOTIDE SEQUENCE [LARGE SCALE GENOMIC DNA]</scope>
    <source>
        <strain evidence="5 6">KHT3</strain>
    </source>
</reference>
<comment type="similarity">
    <text evidence="1">Belongs to the glycosyltransferase 2 family.</text>
</comment>
<keyword evidence="2" id="KW-0328">Glycosyltransferase</keyword>
<organism evidence="5 6">
    <name type="scientific">Xylanibacter ruminicola</name>
    <name type="common">Prevotella ruminicola</name>
    <dbReference type="NCBI Taxonomy" id="839"/>
    <lineage>
        <taxon>Bacteria</taxon>
        <taxon>Pseudomonadati</taxon>
        <taxon>Bacteroidota</taxon>
        <taxon>Bacteroidia</taxon>
        <taxon>Bacteroidales</taxon>
        <taxon>Prevotellaceae</taxon>
        <taxon>Xylanibacter</taxon>
    </lineage>
</organism>
<evidence type="ECO:0000256" key="1">
    <source>
        <dbReference type="ARBA" id="ARBA00006739"/>
    </source>
</evidence>
<dbReference type="SUPFAM" id="SSF53448">
    <property type="entry name" value="Nucleotide-diphospho-sugar transferases"/>
    <property type="match status" value="1"/>
</dbReference>
<dbReference type="InterPro" id="IPR001173">
    <property type="entry name" value="Glyco_trans_2-like"/>
</dbReference>
<dbReference type="Gene3D" id="3.90.550.10">
    <property type="entry name" value="Spore Coat Polysaccharide Biosynthesis Protein SpsA, Chain A"/>
    <property type="match status" value="1"/>
</dbReference>
<evidence type="ECO:0000256" key="2">
    <source>
        <dbReference type="ARBA" id="ARBA00022676"/>
    </source>
</evidence>
<dbReference type="InterPro" id="IPR029044">
    <property type="entry name" value="Nucleotide-diphossugar_trans"/>
</dbReference>
<evidence type="ECO:0000313" key="6">
    <source>
        <dbReference type="Proteomes" id="UP000184130"/>
    </source>
</evidence>